<dbReference type="EMBL" id="JNBR01000055">
    <property type="protein sequence ID" value="OQR99533.1"/>
    <property type="molecule type" value="Genomic_DNA"/>
</dbReference>
<dbReference type="AlphaFoldDB" id="A0A1V9ZNH5"/>
<protein>
    <submittedName>
        <fullName evidence="2">Uncharacterized protein</fullName>
    </submittedName>
</protein>
<comment type="caution">
    <text evidence="2">The sequence shown here is derived from an EMBL/GenBank/DDBJ whole genome shotgun (WGS) entry which is preliminary data.</text>
</comment>
<sequence length="529" mass="56527">MVQFRSKSPRKPVTEEPAPDKDVVKADEARSNLSILDIDALPPMSESIFDHVLGKGRAIDLIEPPVETPKSPTSPRAGFSKMDSYAQYWGEEGVMWRSTTVTNRMHARGVKLTKATNPAASLPSTDVLDPSQPLPEPPLVEYKSVLVGDSKIAAEKIKKHKEIAKANAEVLRSLQAAYSSAAKSDKVALSEVTHTDKTPSRDLRFVDADGNVRMMKRTNCDTPQTLPPPTPPVFTEELAVEPAAPVATKRPKASKFWSKGAKAKDADVMSQPKESSPKLKKSDSAGDAPARTSALGWRPKFGTKEKPKPTDASPPPSTTTNDPAPSVGVGSDLKASQGGPEDISQTLGVSTDVETAPLDTSTLVTAVEVPPAKRPQSIFEKFLGDTRKSSTAPPTEVRAADGTDATKPTRNSAVKSLENPKPTPIENKDNQGAENRPAEPIASNEPQKGEEDRPPEVLSGEASAPISASETKDGRKSTLATNSVVEADVVGPTSPPMPLKDFGKKSSKGRSSLFKNPFKSRKSLEAKVE</sequence>
<feature type="compositionally biased region" description="Basic and acidic residues" evidence="1">
    <location>
        <begin position="275"/>
        <end position="284"/>
    </location>
</feature>
<evidence type="ECO:0000313" key="3">
    <source>
        <dbReference type="Proteomes" id="UP000243579"/>
    </source>
</evidence>
<gene>
    <name evidence="2" type="ORF">ACHHYP_05893</name>
</gene>
<feature type="region of interest" description="Disordered" evidence="1">
    <location>
        <begin position="1"/>
        <end position="26"/>
    </location>
</feature>
<dbReference type="Proteomes" id="UP000243579">
    <property type="component" value="Unassembled WGS sequence"/>
</dbReference>
<dbReference type="OrthoDB" id="77190at2759"/>
<feature type="compositionally biased region" description="Polar residues" evidence="1">
    <location>
        <begin position="343"/>
        <end position="364"/>
    </location>
</feature>
<evidence type="ECO:0000256" key="1">
    <source>
        <dbReference type="SAM" id="MobiDB-lite"/>
    </source>
</evidence>
<feature type="region of interest" description="Disordered" evidence="1">
    <location>
        <begin position="244"/>
        <end position="529"/>
    </location>
</feature>
<reference evidence="2 3" key="1">
    <citation type="journal article" date="2014" name="Genome Biol. Evol.">
        <title>The secreted proteins of Achlya hypogyna and Thraustotheca clavata identify the ancestral oomycete secretome and reveal gene acquisitions by horizontal gene transfer.</title>
        <authorList>
            <person name="Misner I."/>
            <person name="Blouin N."/>
            <person name="Leonard G."/>
            <person name="Richards T.A."/>
            <person name="Lane C.E."/>
        </authorList>
    </citation>
    <scope>NUCLEOTIDE SEQUENCE [LARGE SCALE GENOMIC DNA]</scope>
    <source>
        <strain evidence="2 3">ATCC 48635</strain>
    </source>
</reference>
<keyword evidence="3" id="KW-1185">Reference proteome</keyword>
<organism evidence="2 3">
    <name type="scientific">Achlya hypogyna</name>
    <name type="common">Oomycete</name>
    <name type="synonym">Protoachlya hypogyna</name>
    <dbReference type="NCBI Taxonomy" id="1202772"/>
    <lineage>
        <taxon>Eukaryota</taxon>
        <taxon>Sar</taxon>
        <taxon>Stramenopiles</taxon>
        <taxon>Oomycota</taxon>
        <taxon>Saprolegniomycetes</taxon>
        <taxon>Saprolegniales</taxon>
        <taxon>Achlyaceae</taxon>
        <taxon>Achlya</taxon>
    </lineage>
</organism>
<accession>A0A1V9ZNH5</accession>
<proteinExistence type="predicted"/>
<name>A0A1V9ZNH5_ACHHY</name>
<evidence type="ECO:0000313" key="2">
    <source>
        <dbReference type="EMBL" id="OQR99533.1"/>
    </source>
</evidence>
<feature type="compositionally biased region" description="Basic and acidic residues" evidence="1">
    <location>
        <begin position="12"/>
        <end position="26"/>
    </location>
</feature>